<evidence type="ECO:0000256" key="1">
    <source>
        <dbReference type="SAM" id="MobiDB-lite"/>
    </source>
</evidence>
<dbReference type="PANTHER" id="PTHR12069">
    <property type="entry name" value="DNA-DIRECTED RNA POLYMERASES III 80 KDA POLYPEPTIDE RNA POLYMERASE III SUBUNIT 5"/>
    <property type="match status" value="1"/>
</dbReference>
<accession>K8EPM8</accession>
<feature type="compositionally biased region" description="Basic and acidic residues" evidence="1">
    <location>
        <begin position="266"/>
        <end position="276"/>
    </location>
</feature>
<dbReference type="InterPro" id="IPR006886">
    <property type="entry name" value="RNA_pol_III_Rpc5"/>
</dbReference>
<proteinExistence type="predicted"/>
<feature type="region of interest" description="Disordered" evidence="1">
    <location>
        <begin position="41"/>
        <end position="86"/>
    </location>
</feature>
<dbReference type="GO" id="GO:0005666">
    <property type="term" value="C:RNA polymerase III complex"/>
    <property type="evidence" value="ECO:0007669"/>
    <property type="project" value="TreeGrafter"/>
</dbReference>
<protein>
    <submittedName>
        <fullName evidence="2">Uncharacterized protein</fullName>
    </submittedName>
</protein>
<feature type="compositionally biased region" description="Acidic residues" evidence="1">
    <location>
        <begin position="347"/>
        <end position="385"/>
    </location>
</feature>
<evidence type="ECO:0000313" key="2">
    <source>
        <dbReference type="EMBL" id="CCO14370.1"/>
    </source>
</evidence>
<dbReference type="Pfam" id="PF04801">
    <property type="entry name" value="RPC5"/>
    <property type="match status" value="1"/>
</dbReference>
<dbReference type="PANTHER" id="PTHR12069:SF0">
    <property type="entry name" value="DNA-DIRECTED RNA POLYMERASE III SUBUNIT RPC5"/>
    <property type="match status" value="1"/>
</dbReference>
<feature type="compositionally biased region" description="Low complexity" evidence="1">
    <location>
        <begin position="1"/>
        <end position="10"/>
    </location>
</feature>
<dbReference type="GO" id="GO:0042797">
    <property type="term" value="P:tRNA transcription by RNA polymerase III"/>
    <property type="evidence" value="ECO:0007669"/>
    <property type="project" value="TreeGrafter"/>
</dbReference>
<feature type="region of interest" description="Disordered" evidence="1">
    <location>
        <begin position="211"/>
        <end position="296"/>
    </location>
</feature>
<feature type="compositionally biased region" description="Acidic residues" evidence="1">
    <location>
        <begin position="44"/>
        <end position="59"/>
    </location>
</feature>
<dbReference type="Proteomes" id="UP000198341">
    <property type="component" value="Chromosome 1"/>
</dbReference>
<feature type="region of interest" description="Disordered" evidence="1">
    <location>
        <begin position="337"/>
        <end position="389"/>
    </location>
</feature>
<dbReference type="AlphaFoldDB" id="K8EPM8"/>
<dbReference type="STRING" id="41875.K8EPM8"/>
<evidence type="ECO:0000313" key="3">
    <source>
        <dbReference type="Proteomes" id="UP000198341"/>
    </source>
</evidence>
<dbReference type="KEGG" id="bpg:Bathy01g02190"/>
<name>K8EPM8_9CHLO</name>
<dbReference type="RefSeq" id="XP_007515491.1">
    <property type="nucleotide sequence ID" value="XM_007515429.1"/>
</dbReference>
<feature type="region of interest" description="Disordered" evidence="1">
    <location>
        <begin position="117"/>
        <end position="162"/>
    </location>
</feature>
<feature type="compositionally biased region" description="Basic and acidic residues" evidence="1">
    <location>
        <begin position="211"/>
        <end position="245"/>
    </location>
</feature>
<gene>
    <name evidence="2" type="ORF">Bathy01g02190</name>
</gene>
<feature type="compositionally biased region" description="Acidic residues" evidence="1">
    <location>
        <begin position="137"/>
        <end position="147"/>
    </location>
</feature>
<feature type="compositionally biased region" description="Basic and acidic residues" evidence="1">
    <location>
        <begin position="152"/>
        <end position="162"/>
    </location>
</feature>
<organism evidence="2 3">
    <name type="scientific">Bathycoccus prasinos</name>
    <dbReference type="NCBI Taxonomy" id="41875"/>
    <lineage>
        <taxon>Eukaryota</taxon>
        <taxon>Viridiplantae</taxon>
        <taxon>Chlorophyta</taxon>
        <taxon>Mamiellophyceae</taxon>
        <taxon>Mamiellales</taxon>
        <taxon>Bathycoccaceae</taxon>
        <taxon>Bathycoccus</taxon>
    </lineage>
</organism>
<feature type="region of interest" description="Disordered" evidence="1">
    <location>
        <begin position="1"/>
        <end position="25"/>
    </location>
</feature>
<feature type="compositionally biased region" description="Basic residues" evidence="1">
    <location>
        <begin position="118"/>
        <end position="133"/>
    </location>
</feature>
<reference evidence="2 3" key="1">
    <citation type="submission" date="2011-10" db="EMBL/GenBank/DDBJ databases">
        <authorList>
            <person name="Genoscope - CEA"/>
        </authorList>
    </citation>
    <scope>NUCLEOTIDE SEQUENCE [LARGE SCALE GENOMIC DNA]</scope>
    <source>
        <strain evidence="2 3">RCC 1105</strain>
    </source>
</reference>
<sequence>MAKRQQQQQSRRQKKTTATVAVEKNKNPVVKRIPVYFTPRLLSENDDFVGDEDEDDDDDKRENNKKRRKTIDQAIVSYPLRPPNRPYATARCKRISHKPVAGWLEMKVPTADDGVVVAKKKGGGNRGRTQRKGRGGEEEEEEEEEETVVLRSEQRTSWEKHEGQKSILVARMNEKGELFLTPANVTHQMRPSFTHIVGERALQKQHQQKVKQEKENHEEATETVQEEERRIAKEEQDALENERQRAMTAATTATKIVPVSVSIKANETERQQERRKNSYQFQNSEREKETWSELEPTYKSSEYTKIVVEDLFSKNTSDWCGDRMVGAKEYLDSICPQRGNARRDLPDSENDEEEDSDSDEDDAEENDVDDRMDVDEIDNNNENEEERLMNDKSGDFDDIFVNEEFQIRDVLKLKTVDERLDELFARSGTSFMKFSGIKKLAPRNTKEKELLSAVAAKASLVNGVWVVNSALRSFGDRNYERVRDSVLCSFSRGKKIPVNDGHYATKEEQSLRQKALSELGAEVRGPANQGTLFEFYPSRDDLFSRKHDGVVTQQKDRWERILGFFERGKDFSPFEYLEKGPEVPDVDENARKAARRACETILKPCFGSTSAASKKLELLPSVSDIRDVLKRCKSRYHALREPELLRLISSEPLIVIGGHVIGFHRVMNINNATSKEETRTKRAIVRELMLSTSGNIKKDSVLKACEKIINVDAAKVLQEMCTSSGGVWSIDLTK</sequence>
<dbReference type="EMBL" id="FO082278">
    <property type="protein sequence ID" value="CCO14370.1"/>
    <property type="molecule type" value="Genomic_DNA"/>
</dbReference>
<dbReference type="GeneID" id="19017954"/>
<keyword evidence="3" id="KW-1185">Reference proteome</keyword>